<dbReference type="EMBL" id="ACZI02000003">
    <property type="protein sequence ID" value="ERG69177.1"/>
    <property type="molecule type" value="Genomic_DNA"/>
</dbReference>
<dbReference type="STRING" id="679197.HMPREF9336_04321"/>
<dbReference type="AlphaFoldDB" id="U1M1B5"/>
<protein>
    <submittedName>
        <fullName evidence="1">Uncharacterized protein</fullName>
    </submittedName>
</protein>
<dbReference type="HOGENOM" id="CLU_1905299_0_0_11"/>
<proteinExistence type="predicted"/>
<organism evidence="1 2">
    <name type="scientific">Segniliparus rugosus (strain ATCC BAA-974 / DSM 45345 / CCUG 50838 / CIP 108380 / JCM 13579 / CDC 945)</name>
    <dbReference type="NCBI Taxonomy" id="679197"/>
    <lineage>
        <taxon>Bacteria</taxon>
        <taxon>Bacillati</taxon>
        <taxon>Actinomycetota</taxon>
        <taxon>Actinomycetes</taxon>
        <taxon>Mycobacteriales</taxon>
        <taxon>Segniliparaceae</taxon>
        <taxon>Segniliparus</taxon>
    </lineage>
</organism>
<comment type="caution">
    <text evidence="1">The sequence shown here is derived from an EMBL/GenBank/DDBJ whole genome shotgun (WGS) entry which is preliminary data.</text>
</comment>
<sequence length="133" mass="13661">MTAVLSVAALALIVAAVVLYGAWRTDPMRQVDRSSPFADSQRELLRFLGSDEGLALLVAHGAASRGEAGHDAPSVAAVHATSVDLRVPAGKAGAWAKPALLSELSNVVTARLVARPVGSGMVRVAFTPHGGAR</sequence>
<accession>U1M1B5</accession>
<evidence type="ECO:0000313" key="1">
    <source>
        <dbReference type="EMBL" id="ERG69177.1"/>
    </source>
</evidence>
<keyword evidence="2" id="KW-1185">Reference proteome</keyword>
<name>U1M1B5_SEGRC</name>
<dbReference type="Proteomes" id="UP000004816">
    <property type="component" value="Unassembled WGS sequence"/>
</dbReference>
<gene>
    <name evidence="1" type="ORF">HMPREF9336_04321</name>
</gene>
<dbReference type="RefSeq" id="WP_021030720.1">
    <property type="nucleotide sequence ID" value="NZ_KI391954.1"/>
</dbReference>
<evidence type="ECO:0000313" key="2">
    <source>
        <dbReference type="Proteomes" id="UP000004816"/>
    </source>
</evidence>
<reference evidence="1 2" key="1">
    <citation type="journal article" date="2011" name="Stand. Genomic Sci.">
        <title>High quality draft genome sequence of Segniliparus rugosus CDC 945(T)= (ATCC BAA-974(T)).</title>
        <authorList>
            <person name="Earl A.M."/>
            <person name="Desjardins C.A."/>
            <person name="Fitzgerald M.G."/>
            <person name="Arachchi H.M."/>
            <person name="Zeng Q."/>
            <person name="Mehta T."/>
            <person name="Griggs A."/>
            <person name="Birren B.W."/>
            <person name="Toney N.C."/>
            <person name="Carr J."/>
            <person name="Posey J."/>
            <person name="Butler W.R."/>
        </authorList>
    </citation>
    <scope>NUCLEOTIDE SEQUENCE [LARGE SCALE GENOMIC DNA]</scope>
    <source>
        <strain evidence="2">ATCC BAA-974 / DSM 45345 / CCUG 50838 / CIP 108380 / JCM 13579 / CDC 945</strain>
    </source>
</reference>